<accession>A0AAV6U2W9</accession>
<dbReference type="AlphaFoldDB" id="A0AAV6U2W9"/>
<proteinExistence type="predicted"/>
<organism evidence="1 2">
    <name type="scientific">Oedothorax gibbosus</name>
    <dbReference type="NCBI Taxonomy" id="931172"/>
    <lineage>
        <taxon>Eukaryota</taxon>
        <taxon>Metazoa</taxon>
        <taxon>Ecdysozoa</taxon>
        <taxon>Arthropoda</taxon>
        <taxon>Chelicerata</taxon>
        <taxon>Arachnida</taxon>
        <taxon>Araneae</taxon>
        <taxon>Araneomorphae</taxon>
        <taxon>Entelegynae</taxon>
        <taxon>Araneoidea</taxon>
        <taxon>Linyphiidae</taxon>
        <taxon>Erigoninae</taxon>
        <taxon>Oedothorax</taxon>
    </lineage>
</organism>
<dbReference type="EMBL" id="JAFNEN010000734">
    <property type="protein sequence ID" value="KAG8177939.1"/>
    <property type="molecule type" value="Genomic_DNA"/>
</dbReference>
<protein>
    <submittedName>
        <fullName evidence="1">Uncharacterized protein</fullName>
    </submittedName>
</protein>
<reference evidence="1 2" key="1">
    <citation type="journal article" date="2022" name="Nat. Ecol. Evol.">
        <title>A masculinizing supergene underlies an exaggerated male reproductive morph in a spider.</title>
        <authorList>
            <person name="Hendrickx F."/>
            <person name="De Corte Z."/>
            <person name="Sonet G."/>
            <person name="Van Belleghem S.M."/>
            <person name="Kostlbacher S."/>
            <person name="Vangestel C."/>
        </authorList>
    </citation>
    <scope>NUCLEOTIDE SEQUENCE [LARGE SCALE GENOMIC DNA]</scope>
    <source>
        <strain evidence="1">W744_W776</strain>
    </source>
</reference>
<evidence type="ECO:0000313" key="2">
    <source>
        <dbReference type="Proteomes" id="UP000827092"/>
    </source>
</evidence>
<gene>
    <name evidence="1" type="ORF">JTE90_000802</name>
</gene>
<name>A0AAV6U2W9_9ARAC</name>
<keyword evidence="2" id="KW-1185">Reference proteome</keyword>
<dbReference type="Proteomes" id="UP000827092">
    <property type="component" value="Unassembled WGS sequence"/>
</dbReference>
<evidence type="ECO:0000313" key="1">
    <source>
        <dbReference type="EMBL" id="KAG8177939.1"/>
    </source>
</evidence>
<sequence>MLAKYNGINFDFFVLLKLAEKSDVSFKIKQNLASAGIRTWAARELGEHSTTEPPMPAKNNEINFEFFVLLRLAAKAEVSIIIKQSLASAGNQTRAASVAILPLKHRCLVRKTE</sequence>
<comment type="caution">
    <text evidence="1">The sequence shown here is derived from an EMBL/GenBank/DDBJ whole genome shotgun (WGS) entry which is preliminary data.</text>
</comment>